<comment type="similarity">
    <text evidence="1 5">Belongs to the bacterial ribosomal protein bL32 family.</text>
</comment>
<dbReference type="PANTHER" id="PTHR35534:SF1">
    <property type="entry name" value="LARGE RIBOSOMAL SUBUNIT PROTEIN BL32"/>
    <property type="match status" value="1"/>
</dbReference>
<evidence type="ECO:0000256" key="5">
    <source>
        <dbReference type="HAMAP-Rule" id="MF_00340"/>
    </source>
</evidence>
<proteinExistence type="inferred from homology"/>
<evidence type="ECO:0000313" key="8">
    <source>
        <dbReference type="Proteomes" id="UP001597399"/>
    </source>
</evidence>
<dbReference type="SUPFAM" id="SSF57829">
    <property type="entry name" value="Zn-binding ribosomal proteins"/>
    <property type="match status" value="1"/>
</dbReference>
<keyword evidence="2 5" id="KW-0689">Ribosomal protein</keyword>
<dbReference type="Proteomes" id="UP001597399">
    <property type="component" value="Unassembled WGS sequence"/>
</dbReference>
<protein>
    <recommendedName>
        <fullName evidence="4 5">Large ribosomal subunit protein bL32</fullName>
    </recommendedName>
</protein>
<evidence type="ECO:0000256" key="4">
    <source>
        <dbReference type="ARBA" id="ARBA00035178"/>
    </source>
</evidence>
<evidence type="ECO:0000256" key="2">
    <source>
        <dbReference type="ARBA" id="ARBA00022980"/>
    </source>
</evidence>
<dbReference type="InterPro" id="IPR044957">
    <property type="entry name" value="Ribosomal_bL32_bact"/>
</dbReference>
<dbReference type="HAMAP" id="MF_00340">
    <property type="entry name" value="Ribosomal_bL32"/>
    <property type="match status" value="1"/>
</dbReference>
<dbReference type="InterPro" id="IPR011332">
    <property type="entry name" value="Ribosomal_zn-bd"/>
</dbReference>
<dbReference type="Pfam" id="PF01783">
    <property type="entry name" value="Ribosomal_L32p"/>
    <property type="match status" value="1"/>
</dbReference>
<dbReference type="RefSeq" id="WP_253065600.1">
    <property type="nucleotide sequence ID" value="NZ_JAMXWM010000051.1"/>
</dbReference>
<feature type="region of interest" description="Disordered" evidence="6">
    <location>
        <begin position="1"/>
        <end position="38"/>
    </location>
</feature>
<keyword evidence="8" id="KW-1185">Reference proteome</keyword>
<reference evidence="8" key="1">
    <citation type="journal article" date="2019" name="Int. J. Syst. Evol. Microbiol.">
        <title>The Global Catalogue of Microorganisms (GCM) 10K type strain sequencing project: providing services to taxonomists for standard genome sequencing and annotation.</title>
        <authorList>
            <consortium name="The Broad Institute Genomics Platform"/>
            <consortium name="The Broad Institute Genome Sequencing Center for Infectious Disease"/>
            <person name="Wu L."/>
            <person name="Ma J."/>
        </authorList>
    </citation>
    <scope>NUCLEOTIDE SEQUENCE [LARGE SCALE GENOMIC DNA]</scope>
    <source>
        <strain evidence="8">TISTR 2466</strain>
    </source>
</reference>
<dbReference type="NCBIfam" id="TIGR01031">
    <property type="entry name" value="rpmF_bact"/>
    <property type="match status" value="1"/>
</dbReference>
<evidence type="ECO:0000256" key="3">
    <source>
        <dbReference type="ARBA" id="ARBA00023274"/>
    </source>
</evidence>
<accession>A0ABW5S2Z3</accession>
<dbReference type="GO" id="GO:0005840">
    <property type="term" value="C:ribosome"/>
    <property type="evidence" value="ECO:0007669"/>
    <property type="project" value="UniProtKB-KW"/>
</dbReference>
<evidence type="ECO:0000256" key="6">
    <source>
        <dbReference type="SAM" id="MobiDB-lite"/>
    </source>
</evidence>
<dbReference type="EMBL" id="JBHUMQ010000020">
    <property type="protein sequence ID" value="MFD2693758.1"/>
    <property type="molecule type" value="Genomic_DNA"/>
</dbReference>
<keyword evidence="3 5" id="KW-0687">Ribonucleoprotein</keyword>
<name>A0ABW5S2Z3_9BACL</name>
<dbReference type="PANTHER" id="PTHR35534">
    <property type="entry name" value="50S RIBOSOMAL PROTEIN L32"/>
    <property type="match status" value="1"/>
</dbReference>
<organism evidence="7 8">
    <name type="scientific">Sporolactobacillus shoreicorticis</name>
    <dbReference type="NCBI Taxonomy" id="1923877"/>
    <lineage>
        <taxon>Bacteria</taxon>
        <taxon>Bacillati</taxon>
        <taxon>Bacillota</taxon>
        <taxon>Bacilli</taxon>
        <taxon>Bacillales</taxon>
        <taxon>Sporolactobacillaceae</taxon>
        <taxon>Sporolactobacillus</taxon>
    </lineage>
</organism>
<gene>
    <name evidence="5 7" type="primary">rpmF</name>
    <name evidence="7" type="ORF">ACFSUE_09005</name>
</gene>
<sequence length="59" mass="6805">MAVPKRRTSTTRKKKRRTNQGLKVPALSRDPQTGEYHLSHRVSKDGTYKGEQIIEPKNE</sequence>
<comment type="caution">
    <text evidence="7">The sequence shown here is derived from an EMBL/GenBank/DDBJ whole genome shotgun (WGS) entry which is preliminary data.</text>
</comment>
<feature type="compositionally biased region" description="Basic residues" evidence="6">
    <location>
        <begin position="1"/>
        <end position="18"/>
    </location>
</feature>
<evidence type="ECO:0000313" key="7">
    <source>
        <dbReference type="EMBL" id="MFD2693758.1"/>
    </source>
</evidence>
<dbReference type="InterPro" id="IPR002677">
    <property type="entry name" value="Ribosomal_bL32"/>
</dbReference>
<evidence type="ECO:0000256" key="1">
    <source>
        <dbReference type="ARBA" id="ARBA00008560"/>
    </source>
</evidence>